<dbReference type="EMBL" id="JACHJP010000005">
    <property type="protein sequence ID" value="MBB4918059.1"/>
    <property type="molecule type" value="Genomic_DNA"/>
</dbReference>
<accession>A0A7W7VQ08</accession>
<evidence type="ECO:0000313" key="3">
    <source>
        <dbReference type="Proteomes" id="UP000552644"/>
    </source>
</evidence>
<comment type="caution">
    <text evidence="2">The sequence shown here is derived from an EMBL/GenBank/DDBJ whole genome shotgun (WGS) entry which is preliminary data.</text>
</comment>
<dbReference type="AlphaFoldDB" id="A0A7W7VQ08"/>
<reference evidence="2 3" key="1">
    <citation type="submission" date="2020-08" db="EMBL/GenBank/DDBJ databases">
        <title>Genomic Encyclopedia of Type Strains, Phase III (KMG-III): the genomes of soil and plant-associated and newly described type strains.</title>
        <authorList>
            <person name="Whitman W."/>
        </authorList>
    </citation>
    <scope>NUCLEOTIDE SEQUENCE [LARGE SCALE GENOMIC DNA]</scope>
    <source>
        <strain evidence="2 3">CECT 8840</strain>
    </source>
</reference>
<organism evidence="2 3">
    <name type="scientific">Streptosporangium saharense</name>
    <dbReference type="NCBI Taxonomy" id="1706840"/>
    <lineage>
        <taxon>Bacteria</taxon>
        <taxon>Bacillati</taxon>
        <taxon>Actinomycetota</taxon>
        <taxon>Actinomycetes</taxon>
        <taxon>Streptosporangiales</taxon>
        <taxon>Streptosporangiaceae</taxon>
        <taxon>Streptosporangium</taxon>
    </lineage>
</organism>
<dbReference type="Proteomes" id="UP000552644">
    <property type="component" value="Unassembled WGS sequence"/>
</dbReference>
<proteinExistence type="predicted"/>
<evidence type="ECO:0000256" key="1">
    <source>
        <dbReference type="SAM" id="MobiDB-lite"/>
    </source>
</evidence>
<gene>
    <name evidence="2" type="ORF">FHS44_005179</name>
</gene>
<sequence>MGDHSGKPAETVPLKPGELTPEQSDHSTKPGKHEKPKPAPKK</sequence>
<name>A0A7W7VQ08_9ACTN</name>
<protein>
    <submittedName>
        <fullName evidence="2">Uncharacterized protein</fullName>
    </submittedName>
</protein>
<evidence type="ECO:0000313" key="2">
    <source>
        <dbReference type="EMBL" id="MBB4918059.1"/>
    </source>
</evidence>
<feature type="compositionally biased region" description="Basic and acidic residues" evidence="1">
    <location>
        <begin position="23"/>
        <end position="42"/>
    </location>
</feature>
<feature type="region of interest" description="Disordered" evidence="1">
    <location>
        <begin position="1"/>
        <end position="42"/>
    </location>
</feature>
<keyword evidence="3" id="KW-1185">Reference proteome</keyword>